<sequence>MDPSLLSSLLDESQIRSYVRDHAIHMQLKSGTKLRNLITYISKRLEDGDCDQILCWGLPGAVEKVVAFAEKVKSLWLAKIAPLPDSPSLYQCTRLFFHLTQMKIENYLVKANKPAMVILLSRQKLVESTTPEAVSVIPTAEQEIPATEAPFPSRRKKRHQQKKRRRDGKDRSNMGGLKKKAKRMQEKRKGVDQGSSEEQVFDPCHRLVPANKLARLAVAEIEKIGWPPCT</sequence>
<organism evidence="4">
    <name type="scientific">Hydatigena taeniaeformis</name>
    <name type="common">Feline tapeworm</name>
    <name type="synonym">Taenia taeniaeformis</name>
    <dbReference type="NCBI Taxonomy" id="6205"/>
    <lineage>
        <taxon>Eukaryota</taxon>
        <taxon>Metazoa</taxon>
        <taxon>Spiralia</taxon>
        <taxon>Lophotrochozoa</taxon>
        <taxon>Platyhelminthes</taxon>
        <taxon>Cestoda</taxon>
        <taxon>Eucestoda</taxon>
        <taxon>Cyclophyllidea</taxon>
        <taxon>Taeniidae</taxon>
        <taxon>Hydatigera</taxon>
    </lineage>
</organism>
<evidence type="ECO:0000313" key="4">
    <source>
        <dbReference type="WBParaSite" id="TTAC_0000892401-mRNA-1"/>
    </source>
</evidence>
<feature type="compositionally biased region" description="Basic residues" evidence="1">
    <location>
        <begin position="153"/>
        <end position="166"/>
    </location>
</feature>
<dbReference type="OrthoDB" id="424402at2759"/>
<dbReference type="EMBL" id="UYWX01020625">
    <property type="protein sequence ID" value="VDM33593.1"/>
    <property type="molecule type" value="Genomic_DNA"/>
</dbReference>
<reference evidence="2 3" key="2">
    <citation type="submission" date="2018-11" db="EMBL/GenBank/DDBJ databases">
        <authorList>
            <consortium name="Pathogen Informatics"/>
        </authorList>
    </citation>
    <scope>NUCLEOTIDE SEQUENCE [LARGE SCALE GENOMIC DNA]</scope>
</reference>
<name>A0A0R3X606_HYDTA</name>
<keyword evidence="3" id="KW-1185">Reference proteome</keyword>
<feature type="region of interest" description="Disordered" evidence="1">
    <location>
        <begin position="145"/>
        <end position="201"/>
    </location>
</feature>
<dbReference type="STRING" id="6205.A0A0R3X606"/>
<protein>
    <submittedName>
        <fullName evidence="4">Alba domain-containing protein</fullName>
    </submittedName>
</protein>
<evidence type="ECO:0000313" key="2">
    <source>
        <dbReference type="EMBL" id="VDM33593.1"/>
    </source>
</evidence>
<accession>A0A0R3X606</accession>
<gene>
    <name evidence="2" type="ORF">TTAC_LOCUS8909</name>
</gene>
<reference evidence="4" key="1">
    <citation type="submission" date="2017-02" db="UniProtKB">
        <authorList>
            <consortium name="WormBaseParasite"/>
        </authorList>
    </citation>
    <scope>IDENTIFICATION</scope>
</reference>
<evidence type="ECO:0000313" key="3">
    <source>
        <dbReference type="Proteomes" id="UP000274429"/>
    </source>
</evidence>
<dbReference type="AlphaFoldDB" id="A0A0R3X606"/>
<dbReference type="WBParaSite" id="TTAC_0000892401-mRNA-1">
    <property type="protein sequence ID" value="TTAC_0000892401-mRNA-1"/>
    <property type="gene ID" value="TTAC_0000892401"/>
</dbReference>
<proteinExistence type="predicted"/>
<dbReference type="Proteomes" id="UP000274429">
    <property type="component" value="Unassembled WGS sequence"/>
</dbReference>
<evidence type="ECO:0000256" key="1">
    <source>
        <dbReference type="SAM" id="MobiDB-lite"/>
    </source>
</evidence>